<evidence type="ECO:0008006" key="3">
    <source>
        <dbReference type="Google" id="ProtNLM"/>
    </source>
</evidence>
<dbReference type="Proteomes" id="UP000297982">
    <property type="component" value="Unassembled WGS sequence"/>
</dbReference>
<gene>
    <name evidence="1" type="ORF">E4663_10930</name>
</gene>
<dbReference type="InterPro" id="IPR008930">
    <property type="entry name" value="Terpenoid_cyclase/PrenylTrfase"/>
</dbReference>
<dbReference type="SUPFAM" id="SSF48239">
    <property type="entry name" value="Terpenoid cyclases/Protein prenyltransferases"/>
    <property type="match status" value="1"/>
</dbReference>
<dbReference type="RefSeq" id="WP_135327641.1">
    <property type="nucleotide sequence ID" value="NZ_SRJC01000002.1"/>
</dbReference>
<protein>
    <recommendedName>
        <fullName evidence="3">Prenyltransferase</fullName>
    </recommendedName>
</protein>
<name>A0A4Z0GXS0_9BACI</name>
<proteinExistence type="predicted"/>
<organism evidence="1 2">
    <name type="scientific">Halobacillus salinus</name>
    <dbReference type="NCBI Taxonomy" id="192814"/>
    <lineage>
        <taxon>Bacteria</taxon>
        <taxon>Bacillati</taxon>
        <taxon>Bacillota</taxon>
        <taxon>Bacilli</taxon>
        <taxon>Bacillales</taxon>
        <taxon>Bacillaceae</taxon>
        <taxon>Halobacillus</taxon>
    </lineage>
</organism>
<reference evidence="1 2" key="1">
    <citation type="journal article" date="2003" name="Int. J. Syst. Evol. Microbiol.">
        <title>Halobacillus salinus sp. nov., isolated from a salt lake on the coast of the East Sea in Korea.</title>
        <authorList>
            <person name="Yoon J.H."/>
            <person name="Kang K.H."/>
            <person name="Park Y.H."/>
        </authorList>
    </citation>
    <scope>NUCLEOTIDE SEQUENCE [LARGE SCALE GENOMIC DNA]</scope>
    <source>
        <strain evidence="1 2">HSL-3</strain>
    </source>
</reference>
<keyword evidence="2" id="KW-1185">Reference proteome</keyword>
<dbReference type="EMBL" id="SRJC01000002">
    <property type="protein sequence ID" value="TGB02669.1"/>
    <property type="molecule type" value="Genomic_DNA"/>
</dbReference>
<evidence type="ECO:0000313" key="1">
    <source>
        <dbReference type="EMBL" id="TGB02669.1"/>
    </source>
</evidence>
<dbReference type="AlphaFoldDB" id="A0A4Z0GXS0"/>
<sequence length="301" mass="35282">MKVLSRERYQEARRFIQSHGRDLEAAVLTEDAYGIIQALAPYQNEDGGFGNGLESDIRLPHSSAIATSVALQHLKEIDTYDQADTMIQKAVVYLERTFDQQRQGWFAVPPEVNDYPHAFWWSVHENGQSWIDANWGNPSAELIGYLLRYRTYTESLPVDQLIDQAIGHFLSLEAFESEHELYCYRRLFTMHPELYSEPCRNQMKRAVEQVIVRNEEQWKNYVPFPLKFKPAPQSLDVGLTDQDVQQNLDYFVDALEKETHITPPWTWQRDEDAWPKAKEEWQGVLTLEVLTYLRNFHRIQS</sequence>
<evidence type="ECO:0000313" key="2">
    <source>
        <dbReference type="Proteomes" id="UP000297982"/>
    </source>
</evidence>
<comment type="caution">
    <text evidence="1">The sequence shown here is derived from an EMBL/GenBank/DDBJ whole genome shotgun (WGS) entry which is preliminary data.</text>
</comment>
<dbReference type="Gene3D" id="1.50.10.20">
    <property type="match status" value="1"/>
</dbReference>
<accession>A0A4Z0GXS0</accession>
<dbReference type="STRING" id="192814.GCA_900166575_03005"/>